<proteinExistence type="predicted"/>
<name>A0A1W5KQ03_9ACTN</name>
<dbReference type="Gene3D" id="1.10.1200.10">
    <property type="entry name" value="ACP-like"/>
    <property type="match status" value="1"/>
</dbReference>
<feature type="domain" description="Carrier" evidence="1">
    <location>
        <begin position="29"/>
        <end position="78"/>
    </location>
</feature>
<dbReference type="InterPro" id="IPR005031">
    <property type="entry name" value="COQ10_START"/>
</dbReference>
<dbReference type="Pfam" id="PF00550">
    <property type="entry name" value="PP-binding"/>
    <property type="match status" value="1"/>
</dbReference>
<dbReference type="Pfam" id="PF03364">
    <property type="entry name" value="Polyketide_cyc"/>
    <property type="match status" value="1"/>
</dbReference>
<evidence type="ECO:0000313" key="3">
    <source>
        <dbReference type="EMBL" id="AMX23329.1"/>
    </source>
</evidence>
<feature type="domain" description="Coenzyme Q-binding protein COQ10 START" evidence="2">
    <location>
        <begin position="99"/>
        <end position="208"/>
    </location>
</feature>
<dbReference type="AlphaFoldDB" id="A0A1W5KQ03"/>
<dbReference type="InterPro" id="IPR009081">
    <property type="entry name" value="PP-bd_ACP"/>
</dbReference>
<evidence type="ECO:0000259" key="2">
    <source>
        <dbReference type="Pfam" id="PF03364"/>
    </source>
</evidence>
<dbReference type="SUPFAM" id="SSF47336">
    <property type="entry name" value="ACP-like"/>
    <property type="match status" value="1"/>
</dbReference>
<dbReference type="CDD" id="cd08860">
    <property type="entry name" value="TcmN_ARO-CYC_like"/>
    <property type="match status" value="1"/>
</dbReference>
<reference evidence="3" key="1">
    <citation type="submission" date="2015-11" db="EMBL/GenBank/DDBJ databases">
        <authorList>
            <person name="Zhang Y."/>
            <person name="Guo Z."/>
        </authorList>
    </citation>
    <scope>NUCLEOTIDE SEQUENCE</scope>
    <source>
        <strain evidence="3">ID145698</strain>
    </source>
</reference>
<dbReference type="InterPro" id="IPR036736">
    <property type="entry name" value="ACP-like_sf"/>
</dbReference>
<evidence type="ECO:0000259" key="1">
    <source>
        <dbReference type="Pfam" id="PF00550"/>
    </source>
</evidence>
<dbReference type="EMBL" id="KT996129">
    <property type="protein sequence ID" value="AMX23329.1"/>
    <property type="molecule type" value="Genomic_DNA"/>
</dbReference>
<dbReference type="Gene3D" id="3.30.530.20">
    <property type="match status" value="1"/>
</dbReference>
<dbReference type="InterPro" id="IPR023393">
    <property type="entry name" value="START-like_dom_sf"/>
</dbReference>
<accession>A0A1W5KQ03</accession>
<dbReference type="SUPFAM" id="SSF55961">
    <property type="entry name" value="Bet v1-like"/>
    <property type="match status" value="1"/>
</dbReference>
<gene>
    <name evidence="3" type="primary">NAI698_09174</name>
</gene>
<sequence length="243" mass="26833">MPGTTPTLAELGEIVRTSTGVNIDMSEVERRPAVTFEELDVDSLGLLSVIASLEKQYGVELGVDVEECETFGHLIDAVEEALGGAAPAAAGHTENSVVIDAPFDLVWEMTNDVPSWVTLFSEYAEATVLERQGDTIRFRLAMHPDENGTVWSWVSERTPDRAARVVNARRVETGPFEYMNIHWAYREVEGGVEMRWVQDFHMKPAAPVDDAQMTDRINTNSAIQMARIKQIVEQAAVASRVAG</sequence>
<protein>
    <submittedName>
        <fullName evidence="3">Putative polyketide cyclase</fullName>
    </submittedName>
</protein>
<organism evidence="3">
    <name type="scientific">Actinoallomurus sp. ID145698</name>
    <dbReference type="NCBI Taxonomy" id="1820605"/>
    <lineage>
        <taxon>Bacteria</taxon>
        <taxon>Bacillati</taxon>
        <taxon>Actinomycetota</taxon>
        <taxon>Actinomycetes</taxon>
        <taxon>Streptosporangiales</taxon>
        <taxon>Thermomonosporaceae</taxon>
        <taxon>Actinoallomurus</taxon>
    </lineage>
</organism>